<evidence type="ECO:0000256" key="3">
    <source>
        <dbReference type="ARBA" id="ARBA00023157"/>
    </source>
</evidence>
<dbReference type="InterPro" id="IPR035976">
    <property type="entry name" value="Sushi/SCR/CCP_sf"/>
</dbReference>
<dbReference type="PANTHER" id="PTHR19325">
    <property type="entry name" value="COMPLEMENT COMPONENT-RELATED SUSHI DOMAIN-CONTAINING"/>
    <property type="match status" value="1"/>
</dbReference>
<evidence type="ECO:0000256" key="7">
    <source>
        <dbReference type="SAM" id="Phobius"/>
    </source>
</evidence>
<dbReference type="GeneID" id="136820765"/>
<proteinExistence type="predicted"/>
<keyword evidence="4" id="KW-0325">Glycoprotein</keyword>
<evidence type="ECO:0000256" key="6">
    <source>
        <dbReference type="SAM" id="MobiDB-lite"/>
    </source>
</evidence>
<evidence type="ECO:0000256" key="1">
    <source>
        <dbReference type="ARBA" id="ARBA00022659"/>
    </source>
</evidence>
<keyword evidence="7" id="KW-0812">Transmembrane</keyword>
<keyword evidence="7" id="KW-0472">Membrane</keyword>
<feature type="region of interest" description="Disordered" evidence="6">
    <location>
        <begin position="360"/>
        <end position="429"/>
    </location>
</feature>
<dbReference type="RefSeq" id="XP_066933091.1">
    <property type="nucleotide sequence ID" value="XM_067076990.1"/>
</dbReference>
<keyword evidence="3" id="KW-1015">Disulfide bond</keyword>
<feature type="signal peptide" evidence="8">
    <location>
        <begin position="1"/>
        <end position="23"/>
    </location>
</feature>
<dbReference type="PANTHER" id="PTHR19325:SF560">
    <property type="entry name" value="SUSHI, VON WILLEBRAND FACTOR TYPE A, EGF AND PENTRAXIN DOMAIN-CONTAINING PROTEIN 1"/>
    <property type="match status" value="1"/>
</dbReference>
<dbReference type="CDD" id="cd00033">
    <property type="entry name" value="CCP"/>
    <property type="match status" value="1"/>
</dbReference>
<reference evidence="10" key="1">
    <citation type="submission" date="2021-01" db="UniProtKB">
        <authorList>
            <consortium name="EnsemblMetazoa"/>
        </authorList>
    </citation>
    <scope>IDENTIFICATION</scope>
</reference>
<feature type="domain" description="Sushi" evidence="9">
    <location>
        <begin position="110"/>
        <end position="190"/>
    </location>
</feature>
<dbReference type="InterPro" id="IPR000436">
    <property type="entry name" value="Sushi_SCR_CCP_dom"/>
</dbReference>
<comment type="caution">
    <text evidence="5">Lacks conserved residue(s) required for the propagation of feature annotation.</text>
</comment>
<name>A0A7M5XA82_9CNID</name>
<feature type="compositionally biased region" description="Low complexity" evidence="6">
    <location>
        <begin position="399"/>
        <end position="411"/>
    </location>
</feature>
<dbReference type="Pfam" id="PF00084">
    <property type="entry name" value="Sushi"/>
    <property type="match status" value="1"/>
</dbReference>
<organism evidence="10 11">
    <name type="scientific">Clytia hemisphaerica</name>
    <dbReference type="NCBI Taxonomy" id="252671"/>
    <lineage>
        <taxon>Eukaryota</taxon>
        <taxon>Metazoa</taxon>
        <taxon>Cnidaria</taxon>
        <taxon>Hydrozoa</taxon>
        <taxon>Hydroidolina</taxon>
        <taxon>Leptothecata</taxon>
        <taxon>Obeliida</taxon>
        <taxon>Clytiidae</taxon>
        <taxon>Clytia</taxon>
    </lineage>
</organism>
<evidence type="ECO:0000256" key="8">
    <source>
        <dbReference type="SAM" id="SignalP"/>
    </source>
</evidence>
<dbReference type="Proteomes" id="UP000594262">
    <property type="component" value="Unplaced"/>
</dbReference>
<dbReference type="EnsemblMetazoa" id="CLYHEMT020300.1">
    <property type="protein sequence ID" value="CLYHEMP020300.1"/>
    <property type="gene ID" value="CLYHEMG020300"/>
</dbReference>
<keyword evidence="2" id="KW-0677">Repeat</keyword>
<evidence type="ECO:0000259" key="9">
    <source>
        <dbReference type="PROSITE" id="PS50923"/>
    </source>
</evidence>
<keyword evidence="11" id="KW-1185">Reference proteome</keyword>
<evidence type="ECO:0000256" key="5">
    <source>
        <dbReference type="PROSITE-ProRule" id="PRU00302"/>
    </source>
</evidence>
<keyword evidence="8" id="KW-0732">Signal</keyword>
<dbReference type="PROSITE" id="PS50923">
    <property type="entry name" value="SUSHI"/>
    <property type="match status" value="2"/>
</dbReference>
<dbReference type="Gene3D" id="2.10.70.10">
    <property type="entry name" value="Complement Module, domain 1"/>
    <property type="match status" value="2"/>
</dbReference>
<dbReference type="OrthoDB" id="7487745at2759"/>
<evidence type="ECO:0000256" key="4">
    <source>
        <dbReference type="ARBA" id="ARBA00023180"/>
    </source>
</evidence>
<accession>A0A7M5XA82</accession>
<evidence type="ECO:0000256" key="2">
    <source>
        <dbReference type="ARBA" id="ARBA00022737"/>
    </source>
</evidence>
<dbReference type="AlphaFoldDB" id="A0A7M5XA82"/>
<dbReference type="SUPFAM" id="SSF57535">
    <property type="entry name" value="Complement control module/SCR domain"/>
    <property type="match status" value="3"/>
</dbReference>
<feature type="transmembrane region" description="Helical" evidence="7">
    <location>
        <begin position="303"/>
        <end position="327"/>
    </location>
</feature>
<keyword evidence="1 5" id="KW-0768">Sushi</keyword>
<sequence>MLEKDRKITCCVLVMVMARFSFAFAPHSLMGHCKNRMDEIEETLKVGLLPSIEPRNRIYNPSDIIKFSCPDDYLLEEHGKLSKYLWYKCTVFGVWNQEQWPVCRGPYENVTCHNEYLFTRQSEKSWLNPTPNFKHALYKPPNQKIFKHLTVINFQCPSGMNFRGTKGLVIMQSKCGSNGDWTREWPMCQGNTCSPYRLKHGTSGTEDRLFSPGTSVQIKCHTPHFHLWGTNTSTCTNSLTWSGSTKRDCITMSRFRSRCVKKGRMFETRHNNIHGYLEPVCHARRVAHHEEMRREEAEGTRRIILASAVPLSVLFFIFLTISSVYVYRLRRRNRMLSYAIRYQNEDNVIQMFLPSYEDALKSKPTTPPPSFDESYSLLPPNERTFSLSSSSSHHHENESSSPRASSSLRAPSSPPPYVADDNREEDNEE</sequence>
<feature type="chain" id="PRO_5029891554" description="Sushi domain-containing protein" evidence="8">
    <location>
        <begin position="24"/>
        <end position="429"/>
    </location>
</feature>
<keyword evidence="7" id="KW-1133">Transmembrane helix</keyword>
<feature type="domain" description="Sushi" evidence="9">
    <location>
        <begin position="191"/>
        <end position="251"/>
    </location>
</feature>
<protein>
    <recommendedName>
        <fullName evidence="9">Sushi domain-containing protein</fullName>
    </recommendedName>
</protein>
<evidence type="ECO:0000313" key="11">
    <source>
        <dbReference type="Proteomes" id="UP000594262"/>
    </source>
</evidence>
<evidence type="ECO:0000313" key="10">
    <source>
        <dbReference type="EnsemblMetazoa" id="CLYHEMP020300.1"/>
    </source>
</evidence>
<dbReference type="InterPro" id="IPR050350">
    <property type="entry name" value="Compl-Cell_Adhes-Reg"/>
</dbReference>
<dbReference type="SMART" id="SM00032">
    <property type="entry name" value="CCP"/>
    <property type="match status" value="3"/>
</dbReference>